<reference evidence="3 4" key="1">
    <citation type="journal article" date="2018" name="G3 (Bethesda)">
        <title>Phylogenetic and Phylogenomic Definition of Rhizopus Species.</title>
        <authorList>
            <person name="Gryganskyi A.P."/>
            <person name="Golan J."/>
            <person name="Dolatabadi S."/>
            <person name="Mondo S."/>
            <person name="Robb S."/>
            <person name="Idnurm A."/>
            <person name="Muszewska A."/>
            <person name="Steczkiewicz K."/>
            <person name="Masonjones S."/>
            <person name="Liao H.L."/>
            <person name="Gajdeczka M.T."/>
            <person name="Anike F."/>
            <person name="Vuek A."/>
            <person name="Anishchenko I.M."/>
            <person name="Voigt K."/>
            <person name="de Hoog G.S."/>
            <person name="Smith M.E."/>
            <person name="Heitman J."/>
            <person name="Vilgalys R."/>
            <person name="Stajich J.E."/>
        </authorList>
    </citation>
    <scope>NUCLEOTIDE SEQUENCE [LARGE SCALE GENOMIC DNA]</scope>
    <source>
        <strain evidence="3 4">LSU 92-RS-03</strain>
    </source>
</reference>
<accession>A0A367JV51</accession>
<feature type="region of interest" description="Disordered" evidence="2">
    <location>
        <begin position="44"/>
        <end position="65"/>
    </location>
</feature>
<organism evidence="3 4">
    <name type="scientific">Rhizopus stolonifer</name>
    <name type="common">Rhizopus nigricans</name>
    <dbReference type="NCBI Taxonomy" id="4846"/>
    <lineage>
        <taxon>Eukaryota</taxon>
        <taxon>Fungi</taxon>
        <taxon>Fungi incertae sedis</taxon>
        <taxon>Mucoromycota</taxon>
        <taxon>Mucoromycotina</taxon>
        <taxon>Mucoromycetes</taxon>
        <taxon>Mucorales</taxon>
        <taxon>Mucorineae</taxon>
        <taxon>Rhizopodaceae</taxon>
        <taxon>Rhizopus</taxon>
    </lineage>
</organism>
<dbReference type="AlphaFoldDB" id="A0A367JV51"/>
<protein>
    <submittedName>
        <fullName evidence="3">Uncharacterized protein</fullName>
    </submittedName>
</protein>
<evidence type="ECO:0000313" key="4">
    <source>
        <dbReference type="Proteomes" id="UP000253551"/>
    </source>
</evidence>
<keyword evidence="1" id="KW-0175">Coiled coil</keyword>
<proteinExistence type="predicted"/>
<gene>
    <name evidence="3" type="ORF">CU098_008141</name>
</gene>
<feature type="coiled-coil region" evidence="1">
    <location>
        <begin position="75"/>
        <end position="159"/>
    </location>
</feature>
<evidence type="ECO:0000313" key="3">
    <source>
        <dbReference type="EMBL" id="RCH93806.1"/>
    </source>
</evidence>
<dbReference type="OrthoDB" id="2439595at2759"/>
<dbReference type="SUPFAM" id="SSF58100">
    <property type="entry name" value="Bacterial hemolysins"/>
    <property type="match status" value="1"/>
</dbReference>
<evidence type="ECO:0000256" key="2">
    <source>
        <dbReference type="SAM" id="MobiDB-lite"/>
    </source>
</evidence>
<evidence type="ECO:0000256" key="1">
    <source>
        <dbReference type="SAM" id="Coils"/>
    </source>
</evidence>
<dbReference type="EMBL" id="PJQM01002644">
    <property type="protein sequence ID" value="RCH93806.1"/>
    <property type="molecule type" value="Genomic_DNA"/>
</dbReference>
<name>A0A367JV51_RHIST</name>
<dbReference type="Proteomes" id="UP000253551">
    <property type="component" value="Unassembled WGS sequence"/>
</dbReference>
<feature type="compositionally biased region" description="Polar residues" evidence="2">
    <location>
        <begin position="48"/>
        <end position="62"/>
    </location>
</feature>
<sequence length="454" mass="52202">MGQINDSMRSSTESPSIYFNSAAVFILLLKRDYIPLITFSSHRKKESQQSMSTTDESSFHSSRITETDSDKDLVIQSLSESLQIHKEILERIQNEKDTIQEQTGRDLQKQKDEFEQWKKDAENALEEEEERFEDLQKNISALKKELETKKEAYQQLEISFYSYVKTIRVTDDDLSTIQPEISHLLSQLNNTCMGLKSKMDRQGGTEFVYRLYPDKIDFINRYMTPVNGVLDASYTTLFVEKYLIHTLLMQVMDVPIHLGVSVNDPFQELHGWLSDRNKEWSNRLRQQVCALVVQQPGSEEEARIVQAKQELLERIVDDLGDVYPSLKQDPKKIENLIMRSLKLNLAVKGQEIKIERLSIAEGVTRFDAETMKATAKGKAGGVVGLVITPPFIARDELDNEHGFTVPGKVFCIERESAVEEAEQESKDQDQGFDQNSKDQEPVKEDERFITEIQE</sequence>
<keyword evidence="4" id="KW-1185">Reference proteome</keyword>
<feature type="region of interest" description="Disordered" evidence="2">
    <location>
        <begin position="416"/>
        <end position="454"/>
    </location>
</feature>
<comment type="caution">
    <text evidence="3">The sequence shown here is derived from an EMBL/GenBank/DDBJ whole genome shotgun (WGS) entry which is preliminary data.</text>
</comment>